<feature type="non-terminal residue" evidence="12">
    <location>
        <position position="1"/>
    </location>
</feature>
<dbReference type="PRINTS" id="PR00461">
    <property type="entry name" value="PLPEROXIDASE"/>
</dbReference>
<keyword evidence="3" id="KW-0349">Heme</keyword>
<dbReference type="InterPro" id="IPR000823">
    <property type="entry name" value="Peroxidase_pln"/>
</dbReference>
<sequence>GAHTVGVAHCTAFNDRFTFGGNGTVISQDPTMDPAYAAQLVQRCPASANTNTLIVNDLKTPTVFDNAYYQNVQAGYGLFHSDAVLLSDSRTAALLRSFGASQDAFFAAWAKSFTKLSLIGVKTSPSQGQVRKKCNLRN</sequence>
<dbReference type="GO" id="GO:0006979">
    <property type="term" value="P:response to oxidative stress"/>
    <property type="evidence" value="ECO:0007669"/>
    <property type="project" value="InterPro"/>
</dbReference>
<dbReference type="PANTHER" id="PTHR31517">
    <property type="match status" value="1"/>
</dbReference>
<evidence type="ECO:0000256" key="2">
    <source>
        <dbReference type="ARBA" id="ARBA00022559"/>
    </source>
</evidence>
<keyword evidence="13" id="KW-1185">Reference proteome</keyword>
<dbReference type="Gene3D" id="1.10.420.10">
    <property type="entry name" value="Peroxidase, domain 2"/>
    <property type="match status" value="1"/>
</dbReference>
<keyword evidence="5" id="KW-0560">Oxidoreductase</keyword>
<feature type="binding site" description="axial binding residue" evidence="8">
    <location>
        <position position="3"/>
    </location>
    <ligand>
        <name>heme b</name>
        <dbReference type="ChEBI" id="CHEBI:60344"/>
    </ligand>
    <ligandPart>
        <name>Fe</name>
        <dbReference type="ChEBI" id="CHEBI:18248"/>
    </ligandPart>
</feature>
<dbReference type="AlphaFoldDB" id="A0A9D4ZDQ6"/>
<keyword evidence="6 8" id="KW-0408">Iron</keyword>
<evidence type="ECO:0000256" key="5">
    <source>
        <dbReference type="ARBA" id="ARBA00023002"/>
    </source>
</evidence>
<keyword evidence="8" id="KW-0106">Calcium</keyword>
<reference evidence="12" key="1">
    <citation type="submission" date="2021-01" db="EMBL/GenBank/DDBJ databases">
        <title>Adiantum capillus-veneris genome.</title>
        <authorList>
            <person name="Fang Y."/>
            <person name="Liao Q."/>
        </authorList>
    </citation>
    <scope>NUCLEOTIDE SEQUENCE</scope>
    <source>
        <strain evidence="12">H3</strain>
        <tissue evidence="12">Leaf</tissue>
    </source>
</reference>
<evidence type="ECO:0000313" key="13">
    <source>
        <dbReference type="Proteomes" id="UP000886520"/>
    </source>
</evidence>
<evidence type="ECO:0000256" key="8">
    <source>
        <dbReference type="PIRSR" id="PIRSR600823-3"/>
    </source>
</evidence>
<dbReference type="Pfam" id="PF00141">
    <property type="entry name" value="peroxidase"/>
    <property type="match status" value="1"/>
</dbReference>
<dbReference type="Proteomes" id="UP000886520">
    <property type="component" value="Chromosome 16"/>
</dbReference>
<comment type="cofactor">
    <cofactor evidence="8">
        <name>heme b</name>
        <dbReference type="ChEBI" id="CHEBI:60344"/>
    </cofactor>
    <text evidence="8">Binds 1 heme b (iron(II)-protoporphyrin IX) group per subunit.</text>
</comment>
<dbReference type="InterPro" id="IPR010255">
    <property type="entry name" value="Haem_peroxidase_sf"/>
</dbReference>
<comment type="catalytic activity">
    <reaction evidence="1">
        <text>2 a phenolic donor + H2O2 = 2 a phenolic radical donor + 2 H2O</text>
        <dbReference type="Rhea" id="RHEA:56136"/>
        <dbReference type="ChEBI" id="CHEBI:15377"/>
        <dbReference type="ChEBI" id="CHEBI:16240"/>
        <dbReference type="ChEBI" id="CHEBI:139520"/>
        <dbReference type="ChEBI" id="CHEBI:139521"/>
        <dbReference type="EC" id="1.11.1.7"/>
    </reaction>
</comment>
<evidence type="ECO:0000256" key="9">
    <source>
        <dbReference type="PIRSR" id="PIRSR600823-5"/>
    </source>
</evidence>
<evidence type="ECO:0000256" key="4">
    <source>
        <dbReference type="ARBA" id="ARBA00022723"/>
    </source>
</evidence>
<dbReference type="OrthoDB" id="2113341at2759"/>
<evidence type="ECO:0000256" key="7">
    <source>
        <dbReference type="ARBA" id="ARBA00023157"/>
    </source>
</evidence>
<dbReference type="FunFam" id="1.10.420.10:FF:000001">
    <property type="entry name" value="Peroxidase"/>
    <property type="match status" value="1"/>
</dbReference>
<evidence type="ECO:0000256" key="6">
    <source>
        <dbReference type="ARBA" id="ARBA00023004"/>
    </source>
</evidence>
<proteinExistence type="inferred from homology"/>
<dbReference type="GO" id="GO:0020037">
    <property type="term" value="F:heme binding"/>
    <property type="evidence" value="ECO:0007669"/>
    <property type="project" value="InterPro"/>
</dbReference>
<evidence type="ECO:0000256" key="3">
    <source>
        <dbReference type="ARBA" id="ARBA00022617"/>
    </source>
</evidence>
<name>A0A9D4ZDQ6_ADICA</name>
<organism evidence="12 13">
    <name type="scientific">Adiantum capillus-veneris</name>
    <name type="common">Maidenhair fern</name>
    <dbReference type="NCBI Taxonomy" id="13818"/>
    <lineage>
        <taxon>Eukaryota</taxon>
        <taxon>Viridiplantae</taxon>
        <taxon>Streptophyta</taxon>
        <taxon>Embryophyta</taxon>
        <taxon>Tracheophyta</taxon>
        <taxon>Polypodiopsida</taxon>
        <taxon>Polypodiidae</taxon>
        <taxon>Polypodiales</taxon>
        <taxon>Pteridineae</taxon>
        <taxon>Pteridaceae</taxon>
        <taxon>Vittarioideae</taxon>
        <taxon>Adiantum</taxon>
    </lineage>
</organism>
<dbReference type="Gene3D" id="1.10.520.10">
    <property type="match status" value="1"/>
</dbReference>
<keyword evidence="7 9" id="KW-1015">Disulfide bond</keyword>
<comment type="similarity">
    <text evidence="10">Belongs to the peroxidase family.</text>
</comment>
<protein>
    <recommendedName>
        <fullName evidence="11">Plant heme peroxidase family profile domain-containing protein</fullName>
    </recommendedName>
</protein>
<gene>
    <name evidence="12" type="ORF">GOP47_0017191</name>
</gene>
<feature type="binding site" evidence="8">
    <location>
        <position position="4"/>
    </location>
    <ligand>
        <name>Ca(2+)</name>
        <dbReference type="ChEBI" id="CHEBI:29108"/>
        <label>2</label>
    </ligand>
</feature>
<keyword evidence="2" id="KW-0575">Peroxidase</keyword>
<feature type="binding site" evidence="8">
    <location>
        <position position="65"/>
    </location>
    <ligand>
        <name>Ca(2+)</name>
        <dbReference type="ChEBI" id="CHEBI:29108"/>
        <label>2</label>
    </ligand>
</feature>
<dbReference type="EMBL" id="JABFUD020000016">
    <property type="protein sequence ID" value="KAI5068846.1"/>
    <property type="molecule type" value="Genomic_DNA"/>
</dbReference>
<evidence type="ECO:0000259" key="11">
    <source>
        <dbReference type="PROSITE" id="PS50873"/>
    </source>
</evidence>
<feature type="domain" description="Plant heme peroxidase family profile" evidence="11">
    <location>
        <begin position="1"/>
        <end position="138"/>
    </location>
</feature>
<feature type="binding site" evidence="8">
    <location>
        <position position="57"/>
    </location>
    <ligand>
        <name>Ca(2+)</name>
        <dbReference type="ChEBI" id="CHEBI:29108"/>
        <label>2</label>
    </ligand>
</feature>
<evidence type="ECO:0000313" key="12">
    <source>
        <dbReference type="EMBL" id="KAI5068846.1"/>
    </source>
</evidence>
<feature type="binding site" evidence="8">
    <location>
        <position position="60"/>
    </location>
    <ligand>
        <name>Ca(2+)</name>
        <dbReference type="ChEBI" id="CHEBI:29108"/>
        <label>2</label>
    </ligand>
</feature>
<evidence type="ECO:0000256" key="1">
    <source>
        <dbReference type="ARBA" id="ARBA00000189"/>
    </source>
</evidence>
<evidence type="ECO:0000256" key="10">
    <source>
        <dbReference type="RuleBase" id="RU004241"/>
    </source>
</evidence>
<feature type="disulfide bond" evidence="9">
    <location>
        <begin position="10"/>
        <end position="44"/>
    </location>
</feature>
<dbReference type="GO" id="GO:0046872">
    <property type="term" value="F:metal ion binding"/>
    <property type="evidence" value="ECO:0007669"/>
    <property type="project" value="UniProtKB-KW"/>
</dbReference>
<comment type="cofactor">
    <cofactor evidence="8">
        <name>Ca(2+)</name>
        <dbReference type="ChEBI" id="CHEBI:29108"/>
    </cofactor>
    <text evidence="8">Binds 2 calcium ions per subunit.</text>
</comment>
<comment type="caution">
    <text evidence="12">The sequence shown here is derived from an EMBL/GenBank/DDBJ whole genome shotgun (WGS) entry which is preliminary data.</text>
</comment>
<dbReference type="InterPro" id="IPR002016">
    <property type="entry name" value="Haem_peroxidase"/>
</dbReference>
<dbReference type="PROSITE" id="PS50873">
    <property type="entry name" value="PEROXIDASE_4"/>
    <property type="match status" value="1"/>
</dbReference>
<dbReference type="SUPFAM" id="SSF48113">
    <property type="entry name" value="Heme-dependent peroxidases"/>
    <property type="match status" value="1"/>
</dbReference>
<keyword evidence="4 8" id="KW-0479">Metal-binding</keyword>
<accession>A0A9D4ZDQ6</accession>
<dbReference type="GO" id="GO:0140825">
    <property type="term" value="F:lactoperoxidase activity"/>
    <property type="evidence" value="ECO:0007669"/>
    <property type="project" value="UniProtKB-EC"/>
</dbReference>
<dbReference type="PANTHER" id="PTHR31517:SF84">
    <property type="entry name" value="PEROXIDASE"/>
    <property type="match status" value="1"/>
</dbReference>